<sequence length="256" mass="30167">MEANRQKLSEWNAIKNLIPIINKKLGINISMYDKQYEAEMPDFIFHDEKGYSIGVEVVECHPSVNINKKRNAVERNTFKNKVCNIVQKNIFLESMTKEKKLNIFIDRYNFTNKGDLDGDKVKLTPEAFAEEVEIYLRNMFNGFIYPTKHIKRIKVWETRGRNIVQFNSIARRDSVPWQDLEKCIESKNSKYSIYQKKNKCDEYWLCIYLPFEENKHPYEVSNELLSENAKQKVMSSPFKCIVVTSVMPIDLAILKD</sequence>
<evidence type="ECO:0000313" key="2">
    <source>
        <dbReference type="Proteomes" id="UP000284161"/>
    </source>
</evidence>
<organism evidence="1 2">
    <name type="scientific">Bacteroides stercoris</name>
    <dbReference type="NCBI Taxonomy" id="46506"/>
    <lineage>
        <taxon>Bacteria</taxon>
        <taxon>Pseudomonadati</taxon>
        <taxon>Bacteroidota</taxon>
        <taxon>Bacteroidia</taxon>
        <taxon>Bacteroidales</taxon>
        <taxon>Bacteroidaceae</taxon>
        <taxon>Bacteroides</taxon>
    </lineage>
</organism>
<gene>
    <name evidence="1" type="ORF">DWY58_00275</name>
</gene>
<dbReference type="RefSeq" id="WP_117916997.1">
    <property type="nucleotide sequence ID" value="NZ_QRUB01000001.1"/>
</dbReference>
<comment type="caution">
    <text evidence="1">The sequence shown here is derived from an EMBL/GenBank/DDBJ whole genome shotgun (WGS) entry which is preliminary data.</text>
</comment>
<evidence type="ECO:0000313" key="1">
    <source>
        <dbReference type="EMBL" id="RGR29736.1"/>
    </source>
</evidence>
<proteinExistence type="predicted"/>
<reference evidence="1 2" key="1">
    <citation type="submission" date="2018-08" db="EMBL/GenBank/DDBJ databases">
        <title>A genome reference for cultivated species of the human gut microbiota.</title>
        <authorList>
            <person name="Zou Y."/>
            <person name="Xue W."/>
            <person name="Luo G."/>
        </authorList>
    </citation>
    <scope>NUCLEOTIDE SEQUENCE [LARGE SCALE GENOMIC DNA]</scope>
    <source>
        <strain evidence="1 2">AF25-6</strain>
    </source>
</reference>
<protein>
    <submittedName>
        <fullName evidence="1">Uncharacterized protein</fullName>
    </submittedName>
</protein>
<dbReference type="EMBL" id="QRUB01000001">
    <property type="protein sequence ID" value="RGR29736.1"/>
    <property type="molecule type" value="Genomic_DNA"/>
</dbReference>
<name>A0A412EA52_BACSE</name>
<accession>A0A412EA52</accession>
<dbReference type="AlphaFoldDB" id="A0A412EA52"/>
<dbReference type="Proteomes" id="UP000284161">
    <property type="component" value="Unassembled WGS sequence"/>
</dbReference>